<organism evidence="1 2">
    <name type="scientific">Fictibacillus arsenicus</name>
    <dbReference type="NCBI Taxonomy" id="255247"/>
    <lineage>
        <taxon>Bacteria</taxon>
        <taxon>Bacillati</taxon>
        <taxon>Bacillota</taxon>
        <taxon>Bacilli</taxon>
        <taxon>Bacillales</taxon>
        <taxon>Fictibacillaceae</taxon>
        <taxon>Fictibacillus</taxon>
    </lineage>
</organism>
<dbReference type="AlphaFoldDB" id="A0A1B1Z9U9"/>
<gene>
    <name evidence="1" type="ORF">ABE41_019270</name>
</gene>
<dbReference type="KEGG" id="far:ABE41_019270"/>
<dbReference type="OrthoDB" id="2967758at2"/>
<sequence>MSKTIRIVKNGEKRKVHPEDLPWVILQLEMGMEKGLIEIVQHTPSIRAFRKKDYVFGSTIFSWNHKEKDQLYFDYYQFKVLCDDLDVKVRYSEVR</sequence>
<keyword evidence="2" id="KW-1185">Reference proteome</keyword>
<dbReference type="RefSeq" id="WP_066293965.1">
    <property type="nucleotide sequence ID" value="NZ_CP016761.1"/>
</dbReference>
<protein>
    <submittedName>
        <fullName evidence="1">Uncharacterized protein</fullName>
    </submittedName>
</protein>
<accession>A0A1B1Z9U9</accession>
<name>A0A1B1Z9U9_9BACL</name>
<dbReference type="Proteomes" id="UP000077412">
    <property type="component" value="Chromosome"/>
</dbReference>
<reference evidence="1 2" key="1">
    <citation type="submission" date="2016-08" db="EMBL/GenBank/DDBJ databases">
        <title>Complete genome sequence of Fictibacillus arsenicus G25-54, a strain with toxicity to nematodes and a potential arsenic-resistance activity.</title>
        <authorList>
            <person name="Zheng Z."/>
        </authorList>
    </citation>
    <scope>NUCLEOTIDE SEQUENCE [LARGE SCALE GENOMIC DNA]</scope>
    <source>
        <strain evidence="1 2">G25-54</strain>
    </source>
</reference>
<proteinExistence type="predicted"/>
<evidence type="ECO:0000313" key="1">
    <source>
        <dbReference type="EMBL" id="ANX14159.1"/>
    </source>
</evidence>
<dbReference type="EMBL" id="CP016761">
    <property type="protein sequence ID" value="ANX14159.1"/>
    <property type="molecule type" value="Genomic_DNA"/>
</dbReference>
<evidence type="ECO:0000313" key="2">
    <source>
        <dbReference type="Proteomes" id="UP000077412"/>
    </source>
</evidence>